<dbReference type="SUPFAM" id="SSF48452">
    <property type="entry name" value="TPR-like"/>
    <property type="match status" value="1"/>
</dbReference>
<reference evidence="2 3" key="1">
    <citation type="submission" date="2018-06" db="EMBL/GenBank/DDBJ databases">
        <title>Genomic Encyclopedia of Archaeal and Bacterial Type Strains, Phase II (KMG-II): from individual species to whole genera.</title>
        <authorList>
            <person name="Goeker M."/>
        </authorList>
    </citation>
    <scope>NUCLEOTIDE SEQUENCE [LARGE SCALE GENOMIC DNA]</scope>
    <source>
        <strain evidence="2 3">DSM 19830</strain>
    </source>
</reference>
<gene>
    <name evidence="2" type="ORF">LV85_03424</name>
</gene>
<accession>A0A2W7QKJ0</accession>
<evidence type="ECO:0000313" key="3">
    <source>
        <dbReference type="Proteomes" id="UP000248882"/>
    </source>
</evidence>
<comment type="caution">
    <text evidence="2">The sequence shown here is derived from an EMBL/GenBank/DDBJ whole genome shotgun (WGS) entry which is preliminary data.</text>
</comment>
<dbReference type="InterPro" id="IPR011990">
    <property type="entry name" value="TPR-like_helical_dom_sf"/>
</dbReference>
<proteinExistence type="predicted"/>
<dbReference type="Gene3D" id="1.25.40.390">
    <property type="match status" value="1"/>
</dbReference>
<dbReference type="PROSITE" id="PS51257">
    <property type="entry name" value="PROKAR_LIPOPROTEIN"/>
    <property type="match status" value="1"/>
</dbReference>
<dbReference type="Pfam" id="PF12771">
    <property type="entry name" value="SusD-like_2"/>
    <property type="match status" value="1"/>
</dbReference>
<protein>
    <submittedName>
        <fullName evidence="2">SusD-like starch-binding protein associating with outer membrane</fullName>
    </submittedName>
</protein>
<dbReference type="AlphaFoldDB" id="A0A2W7QKJ0"/>
<feature type="chain" id="PRO_5016182016" evidence="1">
    <location>
        <begin position="24"/>
        <end position="531"/>
    </location>
</feature>
<name>A0A2W7QKJ0_9BACT</name>
<dbReference type="RefSeq" id="WP_111321633.1">
    <property type="nucleotide sequence ID" value="NZ_QKZT01000017.1"/>
</dbReference>
<dbReference type="OrthoDB" id="973072at2"/>
<keyword evidence="3" id="KW-1185">Reference proteome</keyword>
<feature type="signal peptide" evidence="1">
    <location>
        <begin position="1"/>
        <end position="23"/>
    </location>
</feature>
<dbReference type="InterPro" id="IPR041662">
    <property type="entry name" value="SusD-like_2"/>
</dbReference>
<evidence type="ECO:0000256" key="1">
    <source>
        <dbReference type="SAM" id="SignalP"/>
    </source>
</evidence>
<evidence type="ECO:0000313" key="2">
    <source>
        <dbReference type="EMBL" id="PZX48934.1"/>
    </source>
</evidence>
<organism evidence="2 3">
    <name type="scientific">Algoriphagus chordae</name>
    <dbReference type="NCBI Taxonomy" id="237019"/>
    <lineage>
        <taxon>Bacteria</taxon>
        <taxon>Pseudomonadati</taxon>
        <taxon>Bacteroidota</taxon>
        <taxon>Cytophagia</taxon>
        <taxon>Cytophagales</taxon>
        <taxon>Cyclobacteriaceae</taxon>
        <taxon>Algoriphagus</taxon>
    </lineage>
</organism>
<sequence>MKNILRIFILASFISLTSCESFLGDNVNPNSATSATPELVLPNALTNTGNLLLSYHASAMWINGYTVNAGGYGGWGATVTYNMTTTSYNGLWASTYDDLINYQYIEETTAEDPSLAYFNAVAKTMKAFDYAMLVDVFGDVPYSEGLKGAENVTPAYDSQTVVYQDLVEQLTAAIDIFTTATGANGLGSADVMFGGNITRWAQFANTLKLRMLLKMASSSETSSFAATQFAAMNTSVGFLSVDATVNPGYIATDGKQNPLWQRYHSNAAGSLSGSGRSAIPSIFTYGFYDGTKILDTGRGAATYRSFNSNTPVGQLGNLVDNPAALASQTAWFVGSGSGASATATNGLLKGRTADFPILLASESYLLQAEAYLMGYLSGDDQDAFENGIYASFRYLHEDMTGAIIANNGDDYDLNDGYELYMEENPSNYLVNYSLASSTEEKLEAIITQKYVALNFVNGHESWADFRRTGYPKIVNGSADPKLSFASILSSSPRADKLPIRYLYASSEFQLNPENVPTGIDQFSSLIFWQAQ</sequence>
<dbReference type="Proteomes" id="UP000248882">
    <property type="component" value="Unassembled WGS sequence"/>
</dbReference>
<dbReference type="EMBL" id="QKZT01000017">
    <property type="protein sequence ID" value="PZX48934.1"/>
    <property type="molecule type" value="Genomic_DNA"/>
</dbReference>
<keyword evidence="1" id="KW-0732">Signal</keyword>